<dbReference type="GO" id="GO:0016747">
    <property type="term" value="F:acyltransferase activity, transferring groups other than amino-acyl groups"/>
    <property type="evidence" value="ECO:0007669"/>
    <property type="project" value="InterPro"/>
</dbReference>
<keyword evidence="5" id="KW-1185">Reference proteome</keyword>
<organism evidence="4 5">
    <name type="scientific">Listeria grayi DSM 20601</name>
    <dbReference type="NCBI Taxonomy" id="525367"/>
    <lineage>
        <taxon>Bacteria</taxon>
        <taxon>Bacillati</taxon>
        <taxon>Bacillota</taxon>
        <taxon>Bacilli</taxon>
        <taxon>Bacillales</taxon>
        <taxon>Listeriaceae</taxon>
        <taxon>Listeria</taxon>
    </lineage>
</organism>
<dbReference type="PANTHER" id="PTHR43800:SF1">
    <property type="entry name" value="PEPTIDYL-LYSINE N-ACETYLTRANSFERASE YJAB"/>
    <property type="match status" value="1"/>
</dbReference>
<comment type="caution">
    <text evidence="4">The sequence shown here is derived from an EMBL/GenBank/DDBJ whole genome shotgun (WGS) entry which is preliminary data.</text>
</comment>
<dbReference type="STRING" id="525367.HMPREF0556_10721"/>
<proteinExistence type="predicted"/>
<dbReference type="Gene3D" id="3.40.630.30">
    <property type="match status" value="1"/>
</dbReference>
<dbReference type="InterPro" id="IPR000182">
    <property type="entry name" value="GNAT_dom"/>
</dbReference>
<dbReference type="Proteomes" id="UP000010119">
    <property type="component" value="Unassembled WGS sequence"/>
</dbReference>
<evidence type="ECO:0000313" key="5">
    <source>
        <dbReference type="Proteomes" id="UP000010119"/>
    </source>
</evidence>
<gene>
    <name evidence="4" type="ORF">HMPREF0556_10721</name>
</gene>
<dbReference type="PROSITE" id="PS51186">
    <property type="entry name" value="GNAT"/>
    <property type="match status" value="1"/>
</dbReference>
<evidence type="ECO:0000256" key="1">
    <source>
        <dbReference type="ARBA" id="ARBA00022679"/>
    </source>
</evidence>
<reference evidence="4" key="1">
    <citation type="submission" date="2010-06" db="EMBL/GenBank/DDBJ databases">
        <authorList>
            <person name="Muzny D."/>
            <person name="Qin X."/>
            <person name="Buhay C."/>
            <person name="Dugan-Rocha S."/>
            <person name="Ding Y."/>
            <person name="Chen G."/>
            <person name="Hawes A."/>
            <person name="Holder M."/>
            <person name="Jhangiani S."/>
            <person name="Johnson A."/>
            <person name="Khan Z."/>
            <person name="Li Z."/>
            <person name="Liu W."/>
            <person name="Liu X."/>
            <person name="Perez L."/>
            <person name="Shen H."/>
            <person name="Wang Q."/>
            <person name="Watt J."/>
            <person name="Xi L."/>
            <person name="Xin Y."/>
            <person name="Zhou J."/>
            <person name="Deng J."/>
            <person name="Jiang H."/>
            <person name="Liu Y."/>
            <person name="Qu J."/>
            <person name="Song X.-Z."/>
            <person name="Zhang L."/>
            <person name="Villasana D."/>
            <person name="Johnson A."/>
            <person name="Liu J."/>
            <person name="Liyanage D."/>
            <person name="Lorensuhewa L."/>
            <person name="Robinson T."/>
            <person name="Song A."/>
            <person name="Song B.-B."/>
            <person name="Dinh H."/>
            <person name="Thornton R."/>
            <person name="Coyle M."/>
            <person name="Francisco L."/>
            <person name="Jackson L."/>
            <person name="Javaid M."/>
            <person name="Korchina V."/>
            <person name="Kovar C."/>
            <person name="Mata R."/>
            <person name="Mathew T."/>
            <person name="Ngo R."/>
            <person name="Nguyen L."/>
            <person name="Nguyen N."/>
            <person name="Okwuonu G."/>
            <person name="Ongeri F."/>
            <person name="Pham C."/>
            <person name="Simmons D."/>
            <person name="Wilczek-Boney K."/>
            <person name="Hale W."/>
            <person name="Jakkamsetti A."/>
            <person name="Pham P."/>
            <person name="Ruth R."/>
            <person name="San Lucas F."/>
            <person name="Warren J."/>
            <person name="Zhang J."/>
            <person name="Zhao Z."/>
            <person name="Zhou C."/>
            <person name="Zhu D."/>
            <person name="Lee S."/>
            <person name="Bess C."/>
            <person name="Blankenburg K."/>
            <person name="Forbes L."/>
            <person name="Fu Q."/>
            <person name="Gubbala S."/>
            <person name="Hirani K."/>
            <person name="Jayaseelan J.C."/>
            <person name="Lara F."/>
            <person name="Munidasa M."/>
            <person name="Palculict T."/>
            <person name="Patil S."/>
            <person name="Pu L.-L."/>
            <person name="Saada N."/>
            <person name="Tang L."/>
            <person name="Weissenberger G."/>
            <person name="Zhu Y."/>
            <person name="Hemphill L."/>
            <person name="Shang Y."/>
            <person name="Youmans B."/>
            <person name="Ayvaz T."/>
            <person name="Ross M."/>
            <person name="Santibanez J."/>
            <person name="Aqrawi P."/>
            <person name="Gross S."/>
            <person name="Joshi V."/>
            <person name="Fowler G."/>
            <person name="Nazareth L."/>
            <person name="Reid J."/>
            <person name="Worley K."/>
            <person name="Petrosino J."/>
            <person name="Highlander S."/>
            <person name="Gibbs R."/>
        </authorList>
    </citation>
    <scope>NUCLEOTIDE SEQUENCE [LARGE SCALE GENOMIC DNA]</scope>
    <source>
        <strain evidence="4">DSM 20601</strain>
    </source>
</reference>
<accession>D7UWW0</accession>
<dbReference type="SUPFAM" id="SSF55729">
    <property type="entry name" value="Acyl-CoA N-acyltransferases (Nat)"/>
    <property type="match status" value="1"/>
</dbReference>
<evidence type="ECO:0000256" key="2">
    <source>
        <dbReference type="ARBA" id="ARBA00023315"/>
    </source>
</evidence>
<evidence type="ECO:0000313" key="4">
    <source>
        <dbReference type="EMBL" id="EFI84168.1"/>
    </source>
</evidence>
<feature type="domain" description="N-acetyltransferase" evidence="3">
    <location>
        <begin position="18"/>
        <end position="178"/>
    </location>
</feature>
<protein>
    <submittedName>
        <fullName evidence="4">Acetyltransferase, GNAT family</fullName>
    </submittedName>
</protein>
<dbReference type="Pfam" id="PF00583">
    <property type="entry name" value="Acetyltransf_1"/>
    <property type="match status" value="1"/>
</dbReference>
<dbReference type="AlphaFoldDB" id="D7UWW0"/>
<keyword evidence="1" id="KW-0808">Transferase</keyword>
<evidence type="ECO:0000259" key="3">
    <source>
        <dbReference type="PROSITE" id="PS51186"/>
    </source>
</evidence>
<name>D7UWW0_LISGR</name>
<dbReference type="InterPro" id="IPR016181">
    <property type="entry name" value="Acyl_CoA_acyltransferase"/>
</dbReference>
<dbReference type="CDD" id="cd04301">
    <property type="entry name" value="NAT_SF"/>
    <property type="match status" value="1"/>
</dbReference>
<dbReference type="EMBL" id="ACCR02000003">
    <property type="protein sequence ID" value="EFI84168.1"/>
    <property type="molecule type" value="Genomic_DNA"/>
</dbReference>
<dbReference type="HOGENOM" id="CLU_133322_0_0_9"/>
<dbReference type="eggNOG" id="COG0454">
    <property type="taxonomic scope" value="Bacteria"/>
</dbReference>
<dbReference type="PANTHER" id="PTHR43800">
    <property type="entry name" value="PEPTIDYL-LYSINE N-ACETYLTRANSFERASE YJAB"/>
    <property type="match status" value="1"/>
</dbReference>
<keyword evidence="2" id="KW-0012">Acyltransferase</keyword>
<sequence>MHSKDRFIYKEVIKMTTDIFRLAEVEDAPAFLQLLRDAFEPIRDLGIDWPSANATLKLVTENIIRSSAFVLERDGEIISTITIRFPWESNNPPSKYPFVWWFATKPELKGQGVGNKLLTYVEERVLRDTLKAPALTLGTSAKKHPWLLAMYERRGYEVYFEHESPDGDVGVMMRKVLIPERFDESLLGIPSWT</sequence>